<evidence type="ECO:0000313" key="2">
    <source>
        <dbReference type="Proteomes" id="UP000186666"/>
    </source>
</evidence>
<gene>
    <name evidence="1" type="ORF">SAMN05421578_102168</name>
</gene>
<protein>
    <submittedName>
        <fullName evidence="1">Uncharacterized protein</fullName>
    </submittedName>
</protein>
<keyword evidence="2" id="KW-1185">Reference proteome</keyword>
<dbReference type="Proteomes" id="UP000186666">
    <property type="component" value="Unassembled WGS sequence"/>
</dbReference>
<accession>A0ABY1JN08</accession>
<evidence type="ECO:0000313" key="1">
    <source>
        <dbReference type="EMBL" id="SIQ47728.1"/>
    </source>
</evidence>
<name>A0ABY1JN08_9BACL</name>
<sequence>MYHPRLQGTHYEMGLKYGSLLYRNGIRFDNIIQLSEEQ</sequence>
<reference evidence="1 2" key="1">
    <citation type="submission" date="2017-01" db="EMBL/GenBank/DDBJ databases">
        <authorList>
            <person name="Varghese N."/>
            <person name="Submissions S."/>
        </authorList>
    </citation>
    <scope>NUCLEOTIDE SEQUENCE [LARGE SCALE GENOMIC DNA]</scope>
    <source>
        <strain evidence="1 2">ATCC 23464</strain>
    </source>
</reference>
<comment type="caution">
    <text evidence="1">The sequence shown here is derived from an EMBL/GenBank/DDBJ whole genome shotgun (WGS) entry which is preliminary data.</text>
</comment>
<proteinExistence type="predicted"/>
<organism evidence="1 2">
    <name type="scientific">Paenibacillus macquariensis</name>
    <dbReference type="NCBI Taxonomy" id="948756"/>
    <lineage>
        <taxon>Bacteria</taxon>
        <taxon>Bacillati</taxon>
        <taxon>Bacillota</taxon>
        <taxon>Bacilli</taxon>
        <taxon>Bacillales</taxon>
        <taxon>Paenibacillaceae</taxon>
        <taxon>Paenibacillus</taxon>
    </lineage>
</organism>
<dbReference type="EMBL" id="FTNK01000002">
    <property type="protein sequence ID" value="SIQ47728.1"/>
    <property type="molecule type" value="Genomic_DNA"/>
</dbReference>